<dbReference type="Pfam" id="PF10646">
    <property type="entry name" value="Germane"/>
    <property type="match status" value="1"/>
</dbReference>
<keyword evidence="1" id="KW-0472">Membrane</keyword>
<organism evidence="3">
    <name type="scientific">bioreactor metagenome</name>
    <dbReference type="NCBI Taxonomy" id="1076179"/>
    <lineage>
        <taxon>unclassified sequences</taxon>
        <taxon>metagenomes</taxon>
        <taxon>ecological metagenomes</taxon>
    </lineage>
</organism>
<feature type="domain" description="GerMN" evidence="2">
    <location>
        <begin position="95"/>
        <end position="179"/>
    </location>
</feature>
<keyword evidence="1" id="KW-0812">Transmembrane</keyword>
<evidence type="ECO:0000313" key="3">
    <source>
        <dbReference type="EMBL" id="MPM04533.1"/>
    </source>
</evidence>
<protein>
    <recommendedName>
        <fullName evidence="2">GerMN domain-containing protein</fullName>
    </recommendedName>
</protein>
<dbReference type="SMART" id="SM00909">
    <property type="entry name" value="Germane"/>
    <property type="match status" value="1"/>
</dbReference>
<accession>A0A644WQG2</accession>
<comment type="caution">
    <text evidence="3">The sequence shown here is derived from an EMBL/GenBank/DDBJ whole genome shotgun (WGS) entry which is preliminary data.</text>
</comment>
<sequence>MHPMEDQILDEKPRKRHPLILFLIWVLFSLVVVALGYPRVRSSIEDSGVLEVLKTSGLSSQSQANTRNVEVVFIQYPQTFKTFTVQQSRLGGSAYHDTFEALLSGPSLEILKTGAVSYIHADTTLIGVTLSSSILYVDLSKEYLLSPDLETARQQIRRTALAFQRVKDVVILVEGKQLS</sequence>
<feature type="transmembrane region" description="Helical" evidence="1">
    <location>
        <begin position="20"/>
        <end position="37"/>
    </location>
</feature>
<gene>
    <name evidence="3" type="ORF">SDC9_50811</name>
</gene>
<evidence type="ECO:0000259" key="2">
    <source>
        <dbReference type="SMART" id="SM00909"/>
    </source>
</evidence>
<dbReference type="InterPro" id="IPR019606">
    <property type="entry name" value="GerMN"/>
</dbReference>
<reference evidence="3" key="1">
    <citation type="submission" date="2019-08" db="EMBL/GenBank/DDBJ databases">
        <authorList>
            <person name="Kucharzyk K."/>
            <person name="Murdoch R.W."/>
            <person name="Higgins S."/>
            <person name="Loffler F."/>
        </authorList>
    </citation>
    <scope>NUCLEOTIDE SEQUENCE</scope>
</reference>
<name>A0A644WQG2_9ZZZZ</name>
<keyword evidence="1" id="KW-1133">Transmembrane helix</keyword>
<proteinExistence type="predicted"/>
<evidence type="ECO:0000256" key="1">
    <source>
        <dbReference type="SAM" id="Phobius"/>
    </source>
</evidence>
<dbReference type="EMBL" id="VSSQ01001047">
    <property type="protein sequence ID" value="MPM04533.1"/>
    <property type="molecule type" value="Genomic_DNA"/>
</dbReference>
<dbReference type="AlphaFoldDB" id="A0A644WQG2"/>